<evidence type="ECO:0000313" key="1">
    <source>
        <dbReference type="EMBL" id="KAF9061764.1"/>
    </source>
</evidence>
<protein>
    <submittedName>
        <fullName evidence="2">Uncharacterized protein</fullName>
    </submittedName>
</protein>
<gene>
    <name evidence="2" type="ORF">BDP27DRAFT_1428150</name>
    <name evidence="1" type="ORF">BDP27DRAFT_1428615</name>
</gene>
<dbReference type="AlphaFoldDB" id="A0A9P5PF67"/>
<sequence>MSTIFGEIWAGLQKREEGIAALPAPNIPIPRITPLDFASLNYAKELPPPPPNLQNDDERWYYGFEMPDRVVTDWEERNPEARLREGVSNHFGTIKPYKRRLLGIIRKHVGLGESLKQSYAFERGDSSPCKEDIVYFAYASKMGQACALSPSRDLLLIVAKELGVEGPRWIQG</sequence>
<keyword evidence="3" id="KW-1185">Reference proteome</keyword>
<dbReference type="EMBL" id="JADNRY010000178">
    <property type="protein sequence ID" value="KAF9062246.1"/>
    <property type="molecule type" value="Genomic_DNA"/>
</dbReference>
<reference evidence="2" key="1">
    <citation type="submission" date="2020-11" db="EMBL/GenBank/DDBJ databases">
        <authorList>
            <consortium name="DOE Joint Genome Institute"/>
            <person name="Ahrendt S."/>
            <person name="Riley R."/>
            <person name="Andreopoulos W."/>
            <person name="Labutti K."/>
            <person name="Pangilinan J."/>
            <person name="Ruiz-Duenas F.J."/>
            <person name="Barrasa J.M."/>
            <person name="Sanchez-Garcia M."/>
            <person name="Camarero S."/>
            <person name="Miyauchi S."/>
            <person name="Serrano A."/>
            <person name="Linde D."/>
            <person name="Babiker R."/>
            <person name="Drula E."/>
            <person name="Ayuso-Fernandez I."/>
            <person name="Pacheco R."/>
            <person name="Padilla G."/>
            <person name="Ferreira P."/>
            <person name="Barriuso J."/>
            <person name="Kellner H."/>
            <person name="Castanera R."/>
            <person name="Alfaro M."/>
            <person name="Ramirez L."/>
            <person name="Pisabarro A.G."/>
            <person name="Kuo A."/>
            <person name="Tritt A."/>
            <person name="Lipzen A."/>
            <person name="He G."/>
            <person name="Yan M."/>
            <person name="Ng V."/>
            <person name="Cullen D."/>
            <person name="Martin F."/>
            <person name="Rosso M.-N."/>
            <person name="Henrissat B."/>
            <person name="Hibbett D."/>
            <person name="Martinez A.T."/>
            <person name="Grigoriev I.V."/>
        </authorList>
    </citation>
    <scope>NUCLEOTIDE SEQUENCE</scope>
    <source>
        <strain evidence="2">AH 40177</strain>
    </source>
</reference>
<dbReference type="EMBL" id="JADNRY010000191">
    <property type="protein sequence ID" value="KAF9061764.1"/>
    <property type="molecule type" value="Genomic_DNA"/>
</dbReference>
<organism evidence="2 3">
    <name type="scientific">Rhodocollybia butyracea</name>
    <dbReference type="NCBI Taxonomy" id="206335"/>
    <lineage>
        <taxon>Eukaryota</taxon>
        <taxon>Fungi</taxon>
        <taxon>Dikarya</taxon>
        <taxon>Basidiomycota</taxon>
        <taxon>Agaricomycotina</taxon>
        <taxon>Agaricomycetes</taxon>
        <taxon>Agaricomycetidae</taxon>
        <taxon>Agaricales</taxon>
        <taxon>Marasmiineae</taxon>
        <taxon>Omphalotaceae</taxon>
        <taxon>Rhodocollybia</taxon>
    </lineage>
</organism>
<evidence type="ECO:0000313" key="3">
    <source>
        <dbReference type="Proteomes" id="UP000772434"/>
    </source>
</evidence>
<accession>A0A9P5PF67</accession>
<evidence type="ECO:0000313" key="2">
    <source>
        <dbReference type="EMBL" id="KAF9062246.1"/>
    </source>
</evidence>
<dbReference type="Proteomes" id="UP000772434">
    <property type="component" value="Unassembled WGS sequence"/>
</dbReference>
<name>A0A9P5PF67_9AGAR</name>
<proteinExistence type="predicted"/>
<comment type="caution">
    <text evidence="2">The sequence shown here is derived from an EMBL/GenBank/DDBJ whole genome shotgun (WGS) entry which is preliminary data.</text>
</comment>
<dbReference type="OrthoDB" id="3113175at2759"/>